<dbReference type="EMBL" id="VJWA01000001">
    <property type="protein sequence ID" value="TRW17378.1"/>
    <property type="molecule type" value="Genomic_DNA"/>
</dbReference>
<dbReference type="Pfam" id="PF21277">
    <property type="entry name" value="T6SS_VgrG3-like_C"/>
    <property type="match status" value="1"/>
</dbReference>
<keyword evidence="3" id="KW-1185">Reference proteome</keyword>
<dbReference type="InterPro" id="IPR049073">
    <property type="entry name" value="T6SS_VgrG3-like_C"/>
</dbReference>
<evidence type="ECO:0000313" key="2">
    <source>
        <dbReference type="EMBL" id="TRW17378.1"/>
    </source>
</evidence>
<evidence type="ECO:0000313" key="3">
    <source>
        <dbReference type="Proteomes" id="UP000317894"/>
    </source>
</evidence>
<sequence>MAGSAVAGTPVAAATTVNVSLGGLVNVLDRAGAPIATARDAPLGSILIYARADGGTAAELRVAGGFANATTLSALPLTGVAPGRAGEGVTLTGVLVPTDTHAVAVPVVAGGAAAMLAGGEGPGAGRVAADAGGAQAVPPPDGSNIPAGQPAVPGEARQGFGDATPNADASDRPYIHAIWYDILALRFEAAGVSLLERSTALRDVVWATAMEHGPFAAADGSDVLSLVATQIDLATADDGVIISALFAERSRVEDGGMPHYPEVLPFDQERVVARLTDEAEQAARRIVTA</sequence>
<reference evidence="2 3" key="1">
    <citation type="submission" date="2019-07" db="EMBL/GenBank/DDBJ databases">
        <title>Novel species isolated from glacier.</title>
        <authorList>
            <person name="Liu Q."/>
            <person name="Xin Y.-H."/>
        </authorList>
    </citation>
    <scope>NUCLEOTIDE SEQUENCE [LARGE SCALE GENOMIC DNA]</scope>
    <source>
        <strain evidence="2 3">LB1R16</strain>
    </source>
</reference>
<gene>
    <name evidence="2" type="ORF">FMM06_04175</name>
</gene>
<comment type="caution">
    <text evidence="2">The sequence shown here is derived from an EMBL/GenBank/DDBJ whole genome shotgun (WGS) entry which is preliminary data.</text>
</comment>
<dbReference type="OrthoDB" id="8093300at2"/>
<proteinExistence type="predicted"/>
<accession>A0A552UGM7</accession>
<dbReference type="AlphaFoldDB" id="A0A552UGM7"/>
<protein>
    <recommendedName>
        <fullName evidence="1">Type VI secretion system spike protein VgrG3-like C-terminal domain-containing protein</fullName>
    </recommendedName>
</protein>
<dbReference type="Proteomes" id="UP000317894">
    <property type="component" value="Unassembled WGS sequence"/>
</dbReference>
<name>A0A552UGM7_9SPHN</name>
<organism evidence="2 3">
    <name type="scientific">Glacieibacterium frigidum</name>
    <dbReference type="NCBI Taxonomy" id="2593303"/>
    <lineage>
        <taxon>Bacteria</taxon>
        <taxon>Pseudomonadati</taxon>
        <taxon>Pseudomonadota</taxon>
        <taxon>Alphaproteobacteria</taxon>
        <taxon>Sphingomonadales</taxon>
        <taxon>Sphingosinicellaceae</taxon>
        <taxon>Glacieibacterium</taxon>
    </lineage>
</organism>
<evidence type="ECO:0000259" key="1">
    <source>
        <dbReference type="Pfam" id="PF21277"/>
    </source>
</evidence>
<feature type="domain" description="Type VI secretion system spike protein VgrG3-like C-terminal" evidence="1">
    <location>
        <begin position="171"/>
        <end position="260"/>
    </location>
</feature>